<feature type="domain" description="ABC transporter" evidence="4">
    <location>
        <begin position="5"/>
        <end position="230"/>
    </location>
</feature>
<dbReference type="SMART" id="SM00382">
    <property type="entry name" value="AAA"/>
    <property type="match status" value="2"/>
</dbReference>
<dbReference type="GO" id="GO:0003677">
    <property type="term" value="F:DNA binding"/>
    <property type="evidence" value="ECO:0007669"/>
    <property type="project" value="InterPro"/>
</dbReference>
<dbReference type="InterPro" id="IPR003439">
    <property type="entry name" value="ABC_transporter-like_ATP-bd"/>
</dbReference>
<reference evidence="5" key="1">
    <citation type="submission" date="2021-03" db="EMBL/GenBank/DDBJ databases">
        <title>Whole genome shotgun sequence of Actinoplanes consettensis NBRC 14913.</title>
        <authorList>
            <person name="Komaki H."/>
            <person name="Tamura T."/>
        </authorList>
    </citation>
    <scope>NUCLEOTIDE SEQUENCE</scope>
    <source>
        <strain evidence="5">NBRC 14913</strain>
    </source>
</reference>
<dbReference type="PANTHER" id="PTHR42855:SF1">
    <property type="entry name" value="ABC TRANSPORTER DOMAIN-CONTAINING PROTEIN"/>
    <property type="match status" value="1"/>
</dbReference>
<evidence type="ECO:0000313" key="5">
    <source>
        <dbReference type="EMBL" id="GIM78385.1"/>
    </source>
</evidence>
<keyword evidence="3" id="KW-0175">Coiled coil</keyword>
<dbReference type="Pfam" id="PF00005">
    <property type="entry name" value="ABC_tran"/>
    <property type="match status" value="2"/>
</dbReference>
<dbReference type="CDD" id="cd03221">
    <property type="entry name" value="ABCF_EF-3"/>
    <property type="match status" value="2"/>
</dbReference>
<name>A0A919VXB6_9ACTN</name>
<dbReference type="GO" id="GO:0005524">
    <property type="term" value="F:ATP binding"/>
    <property type="evidence" value="ECO:0007669"/>
    <property type="project" value="UniProtKB-KW"/>
</dbReference>
<dbReference type="InterPro" id="IPR032524">
    <property type="entry name" value="ABC_tran_C"/>
</dbReference>
<sequence length="605" mass="65757">MANIVNLDRVSKGYGAAGQLLTDVSLGLDDDARVGIVGLNGAGKSTLLRMLAKIEEPDSGRVTLRRDLRVATLPQTFTLAAEATVRDVVLGTAWLAEGMGAEHEWAGDAGVREILDGLGMGHLGLETPVGPMSGGERRRVALAALLVRESDLLILDEPTNHLDVAGVDWLARYLLGRRGSLVVVTHDRWFLDAVCTATWEVVDEQVHTYEGGYAAWTLARAERQRVAATMEARRQNLLRKEIAWLRRGPPARTSKPQFRIDAANALIADVPPVRDTVSLQRLATTRLGKQVFDLEDVTLRAGEKPILGNLTWQVGPGDRIAILGANGAGKTTLLRLLAGITKPDGGRLVTGSTVKAAFLSQELRELPGHMRLLEAVEDVARRVRLGDRELSAGQLAEVFGFTDKRIWTPVSDLSGGERRRLQMLRLLAAEPNVLLLDEPTNDLDTDTLASLEDLLDSWPGTMIVASHDRYLVERVTDTAFGMFGDGRLVHLPGGIDEYLERGAKISGARRVASLSAEAGSASAAGRSGPAMSSTDLRQAKKDLTRMERQLSKLDDKIVKINESLAVNGSNYDKLVELDSQLKAAQTERAQVEEAWLELAEQVPDV</sequence>
<dbReference type="InterPro" id="IPR027417">
    <property type="entry name" value="P-loop_NTPase"/>
</dbReference>
<dbReference type="PROSITE" id="PS00211">
    <property type="entry name" value="ABC_TRANSPORTER_1"/>
    <property type="match status" value="2"/>
</dbReference>
<dbReference type="InterPro" id="IPR017871">
    <property type="entry name" value="ABC_transporter-like_CS"/>
</dbReference>
<keyword evidence="6" id="KW-1185">Reference proteome</keyword>
<dbReference type="Gene3D" id="3.40.50.300">
    <property type="entry name" value="P-loop containing nucleotide triphosphate hydrolases"/>
    <property type="match status" value="2"/>
</dbReference>
<dbReference type="AlphaFoldDB" id="A0A919VXB6"/>
<proteinExistence type="predicted"/>
<protein>
    <submittedName>
        <fullName evidence="5">ABC transporter ATP-binding protein</fullName>
    </submittedName>
</protein>
<accession>A0A919VXB6</accession>
<evidence type="ECO:0000313" key="6">
    <source>
        <dbReference type="Proteomes" id="UP000680865"/>
    </source>
</evidence>
<dbReference type="SUPFAM" id="SSF52540">
    <property type="entry name" value="P-loop containing nucleoside triphosphate hydrolases"/>
    <property type="match status" value="2"/>
</dbReference>
<dbReference type="PROSITE" id="PS50893">
    <property type="entry name" value="ABC_TRANSPORTER_2"/>
    <property type="match status" value="2"/>
</dbReference>
<evidence type="ECO:0000256" key="1">
    <source>
        <dbReference type="ARBA" id="ARBA00022741"/>
    </source>
</evidence>
<dbReference type="EMBL" id="BOQP01000034">
    <property type="protein sequence ID" value="GIM78385.1"/>
    <property type="molecule type" value="Genomic_DNA"/>
</dbReference>
<comment type="caution">
    <text evidence="5">The sequence shown here is derived from an EMBL/GenBank/DDBJ whole genome shotgun (WGS) entry which is preliminary data.</text>
</comment>
<keyword evidence="1" id="KW-0547">Nucleotide-binding</keyword>
<dbReference type="InterPro" id="IPR051309">
    <property type="entry name" value="ABCF_ATPase"/>
</dbReference>
<keyword evidence="2 5" id="KW-0067">ATP-binding</keyword>
<feature type="domain" description="ABC transporter" evidence="4">
    <location>
        <begin position="292"/>
        <end position="511"/>
    </location>
</feature>
<feature type="coiled-coil region" evidence="3">
    <location>
        <begin position="536"/>
        <end position="594"/>
    </location>
</feature>
<dbReference type="Proteomes" id="UP000680865">
    <property type="component" value="Unassembled WGS sequence"/>
</dbReference>
<organism evidence="5 6">
    <name type="scientific">Winogradskya consettensis</name>
    <dbReference type="NCBI Taxonomy" id="113560"/>
    <lineage>
        <taxon>Bacteria</taxon>
        <taxon>Bacillati</taxon>
        <taxon>Actinomycetota</taxon>
        <taxon>Actinomycetes</taxon>
        <taxon>Micromonosporales</taxon>
        <taxon>Micromonosporaceae</taxon>
        <taxon>Winogradskya</taxon>
    </lineage>
</organism>
<gene>
    <name evidence="5" type="ORF">Aco04nite_60180</name>
</gene>
<dbReference type="PANTHER" id="PTHR42855">
    <property type="entry name" value="ABC TRANSPORTER ATP-BINDING SUBUNIT"/>
    <property type="match status" value="1"/>
</dbReference>
<dbReference type="GO" id="GO:0016887">
    <property type="term" value="F:ATP hydrolysis activity"/>
    <property type="evidence" value="ECO:0007669"/>
    <property type="project" value="InterPro"/>
</dbReference>
<dbReference type="RefSeq" id="WP_203838259.1">
    <property type="nucleotide sequence ID" value="NZ_BAAATW010000001.1"/>
</dbReference>
<evidence type="ECO:0000259" key="4">
    <source>
        <dbReference type="PROSITE" id="PS50893"/>
    </source>
</evidence>
<evidence type="ECO:0000256" key="2">
    <source>
        <dbReference type="ARBA" id="ARBA00022840"/>
    </source>
</evidence>
<dbReference type="Pfam" id="PF16326">
    <property type="entry name" value="ABC_tran_CTD"/>
    <property type="match status" value="1"/>
</dbReference>
<dbReference type="InterPro" id="IPR003593">
    <property type="entry name" value="AAA+_ATPase"/>
</dbReference>
<evidence type="ECO:0000256" key="3">
    <source>
        <dbReference type="SAM" id="Coils"/>
    </source>
</evidence>